<proteinExistence type="predicted"/>
<name>A0A538UCX0_UNCEI</name>
<dbReference type="InterPro" id="IPR001466">
    <property type="entry name" value="Beta-lactam-related"/>
</dbReference>
<feature type="compositionally biased region" description="Basic and acidic residues" evidence="1">
    <location>
        <begin position="218"/>
        <end position="234"/>
    </location>
</feature>
<feature type="region of interest" description="Disordered" evidence="1">
    <location>
        <begin position="147"/>
        <end position="242"/>
    </location>
</feature>
<feature type="non-terminal residue" evidence="3">
    <location>
        <position position="1"/>
    </location>
</feature>
<dbReference type="InterPro" id="IPR050789">
    <property type="entry name" value="Diverse_Enzym_Activities"/>
</dbReference>
<keyword evidence="3" id="KW-0378">Hydrolase</keyword>
<accession>A0A538UCX0</accession>
<evidence type="ECO:0000313" key="3">
    <source>
        <dbReference type="EMBL" id="TMQ73733.1"/>
    </source>
</evidence>
<dbReference type="InterPro" id="IPR012338">
    <property type="entry name" value="Beta-lactam/transpept-like"/>
</dbReference>
<evidence type="ECO:0000313" key="4">
    <source>
        <dbReference type="Proteomes" id="UP000319771"/>
    </source>
</evidence>
<gene>
    <name evidence="3" type="ORF">E6K81_03285</name>
</gene>
<reference evidence="3 4" key="1">
    <citation type="journal article" date="2019" name="Nat. Microbiol.">
        <title>Mediterranean grassland soil C-N compound turnover is dependent on rainfall and depth, and is mediated by genomically divergent microorganisms.</title>
        <authorList>
            <person name="Diamond S."/>
            <person name="Andeer P.F."/>
            <person name="Li Z."/>
            <person name="Crits-Christoph A."/>
            <person name="Burstein D."/>
            <person name="Anantharaman K."/>
            <person name="Lane K.R."/>
            <person name="Thomas B.C."/>
            <person name="Pan C."/>
            <person name="Northen T.R."/>
            <person name="Banfield J.F."/>
        </authorList>
    </citation>
    <scope>NUCLEOTIDE SEQUENCE [LARGE SCALE GENOMIC DNA]</scope>
    <source>
        <strain evidence="3">WS_11</strain>
    </source>
</reference>
<dbReference type="SUPFAM" id="SSF56601">
    <property type="entry name" value="beta-lactamase/transpeptidase-like"/>
    <property type="match status" value="1"/>
</dbReference>
<protein>
    <submittedName>
        <fullName evidence="3">Serine hydrolase</fullName>
    </submittedName>
</protein>
<feature type="compositionally biased region" description="Low complexity" evidence="1">
    <location>
        <begin position="196"/>
        <end position="206"/>
    </location>
</feature>
<organism evidence="3 4">
    <name type="scientific">Eiseniibacteriota bacterium</name>
    <dbReference type="NCBI Taxonomy" id="2212470"/>
    <lineage>
        <taxon>Bacteria</taxon>
        <taxon>Candidatus Eiseniibacteriota</taxon>
    </lineage>
</organism>
<dbReference type="Pfam" id="PF00144">
    <property type="entry name" value="Beta-lactamase"/>
    <property type="match status" value="1"/>
</dbReference>
<dbReference type="EMBL" id="VBPB01000047">
    <property type="protein sequence ID" value="TMQ73733.1"/>
    <property type="molecule type" value="Genomic_DNA"/>
</dbReference>
<evidence type="ECO:0000256" key="1">
    <source>
        <dbReference type="SAM" id="MobiDB-lite"/>
    </source>
</evidence>
<sequence>PPGLRWAYKDSDAILMGWVLGRATGHTVAEQLEQGIWRPMGAEYDASWDLDHANGHENTASGLNATARDLARLGRLVLQGGAREGAQILPRDWVAASTTLDRSRTEPEVSTWWRMQHQHYWWIPMQNWDAEGDCFADGSRGQRIYLHPRSPRQRERPGLPVPQAGPRPPGRALSVSGRDPGPADGRGHGRGGPGLGAAALSGLVRAGRGRPLGTGHHRVGDARRRPAAAREARDGGGGGGRP</sequence>
<feature type="compositionally biased region" description="Pro residues" evidence="1">
    <location>
        <begin position="159"/>
        <end position="169"/>
    </location>
</feature>
<dbReference type="PANTHER" id="PTHR43283:SF7">
    <property type="entry name" value="BETA-LACTAMASE-RELATED DOMAIN-CONTAINING PROTEIN"/>
    <property type="match status" value="1"/>
</dbReference>
<feature type="domain" description="Beta-lactamase-related" evidence="2">
    <location>
        <begin position="1"/>
        <end position="119"/>
    </location>
</feature>
<dbReference type="AlphaFoldDB" id="A0A538UCX0"/>
<dbReference type="GO" id="GO:0016787">
    <property type="term" value="F:hydrolase activity"/>
    <property type="evidence" value="ECO:0007669"/>
    <property type="project" value="UniProtKB-KW"/>
</dbReference>
<comment type="caution">
    <text evidence="3">The sequence shown here is derived from an EMBL/GenBank/DDBJ whole genome shotgun (WGS) entry which is preliminary data.</text>
</comment>
<evidence type="ECO:0000259" key="2">
    <source>
        <dbReference type="Pfam" id="PF00144"/>
    </source>
</evidence>
<dbReference type="PANTHER" id="PTHR43283">
    <property type="entry name" value="BETA-LACTAMASE-RELATED"/>
    <property type="match status" value="1"/>
</dbReference>
<dbReference type="Proteomes" id="UP000319771">
    <property type="component" value="Unassembled WGS sequence"/>
</dbReference>
<dbReference type="Gene3D" id="3.40.710.10">
    <property type="entry name" value="DD-peptidase/beta-lactamase superfamily"/>
    <property type="match status" value="1"/>
</dbReference>